<dbReference type="PROSITE" id="PS51671">
    <property type="entry name" value="ACT"/>
    <property type="match status" value="1"/>
</dbReference>
<comment type="pathway">
    <text evidence="3 15">Amino-acid biosynthesis; L-methionine biosynthesis via de novo pathway; L-homoserine from L-aspartate: step 1/3.</text>
</comment>
<keyword evidence="11" id="KW-0457">Lysine biosynthesis</keyword>
<keyword evidence="9 13" id="KW-0067">ATP-binding</keyword>
<dbReference type="Gene3D" id="1.20.120.1320">
    <property type="entry name" value="Aspartokinase, catalytic domain"/>
    <property type="match status" value="1"/>
</dbReference>
<dbReference type="AlphaFoldDB" id="A0A4Q0I126"/>
<feature type="binding site" evidence="13">
    <location>
        <position position="120"/>
    </location>
    <ligand>
        <name>substrate</name>
    </ligand>
</feature>
<dbReference type="EMBL" id="RLII01000037">
    <property type="protein sequence ID" value="RXE57761.1"/>
    <property type="molecule type" value="Genomic_DNA"/>
</dbReference>
<dbReference type="GO" id="GO:0004072">
    <property type="term" value="F:aspartate kinase activity"/>
    <property type="evidence" value="ECO:0007669"/>
    <property type="project" value="UniProtKB-EC"/>
</dbReference>
<dbReference type="Gene3D" id="3.40.1160.10">
    <property type="entry name" value="Acetylglutamate kinase-like"/>
    <property type="match status" value="1"/>
</dbReference>
<dbReference type="UniPathway" id="UPA00050">
    <property type="reaction ID" value="UER00461"/>
</dbReference>
<evidence type="ECO:0000256" key="14">
    <source>
        <dbReference type="RuleBase" id="RU003448"/>
    </source>
</evidence>
<evidence type="ECO:0000256" key="10">
    <source>
        <dbReference type="ARBA" id="ARBA00022915"/>
    </source>
</evidence>
<comment type="pathway">
    <text evidence="4 15">Amino-acid biosynthesis; L-threonine biosynthesis; L-threonine from L-aspartate: step 1/5.</text>
</comment>
<evidence type="ECO:0000256" key="9">
    <source>
        <dbReference type="ARBA" id="ARBA00022840"/>
    </source>
</evidence>
<evidence type="ECO:0000256" key="6">
    <source>
        <dbReference type="ARBA" id="ARBA00022679"/>
    </source>
</evidence>
<dbReference type="InterPro" id="IPR042199">
    <property type="entry name" value="AsparK_Bifunc_asparK/hSer_DH"/>
</dbReference>
<evidence type="ECO:0000256" key="11">
    <source>
        <dbReference type="ARBA" id="ARBA00023154"/>
    </source>
</evidence>
<evidence type="ECO:0000256" key="12">
    <source>
        <dbReference type="ARBA" id="ARBA00047872"/>
    </source>
</evidence>
<evidence type="ECO:0000256" key="4">
    <source>
        <dbReference type="ARBA" id="ARBA00005139"/>
    </source>
</evidence>
<dbReference type="SUPFAM" id="SSF53633">
    <property type="entry name" value="Carbamate kinase-like"/>
    <property type="match status" value="1"/>
</dbReference>
<sequence>MKVAKFGGSSLADANQIRKVCDIILSDKDRRLIVVSAPGKRSKEDIKVTDLLIALAEKYYKDGKADAELDAVINRFDDIVKGLELSSDVTEVIADDLKRRLECSKGDREKFMDTMKAAGEDNNAKVVASYLISRGIDAEYVNPRDAGLLLSEEYGNARVLPESYENLKLLRERNKLMIFPGFFGYSKNGDVVTFPRGGSDITGAILAAALKADVYENFTDVDSVFAANPNIIDNPKPISTFTYREMRELSYSGFSVLHEETLEPVYRMEIPVCIKNTNNPTAPGTTIAPTRKLDNGPVIGIASGTGFCSIYISKYMMNREIGFGRKVLSILEDEGLSYEHIPSGIDNMSIVIEQKQLDKVKEERVVKRIKDELKVDDIKIEYDRALVMIVGEGMMSTVGIAARALTALAKANVNIEMINQGSSEVSMMFGIKAVDSVTAVKALYDEFFN</sequence>
<dbReference type="InterPro" id="IPR005260">
    <property type="entry name" value="Asp_kin_monofn"/>
</dbReference>
<dbReference type="FunFam" id="3.40.1160.10:FF:000027">
    <property type="entry name" value="Aspartokinase"/>
    <property type="match status" value="1"/>
</dbReference>
<evidence type="ECO:0000256" key="1">
    <source>
        <dbReference type="ARBA" id="ARBA00003121"/>
    </source>
</evidence>
<dbReference type="CDD" id="cd04911">
    <property type="entry name" value="ACT_AKiii-YclM-BS_1"/>
    <property type="match status" value="1"/>
</dbReference>
<dbReference type="CDD" id="cd04916">
    <property type="entry name" value="ACT_AKiii-YclM-BS_2"/>
    <property type="match status" value="1"/>
</dbReference>
<dbReference type="FunFam" id="3.30.2130.10:FF:000001">
    <property type="entry name" value="Bifunctional aspartokinase/homoserine dehydrogenase"/>
    <property type="match status" value="1"/>
</dbReference>
<feature type="domain" description="ACT" evidence="16">
    <location>
        <begin position="389"/>
        <end position="449"/>
    </location>
</feature>
<reference evidence="18" key="1">
    <citation type="submission" date="2018-11" db="EMBL/GenBank/DDBJ databases">
        <title>Genome sequencing of a novel mesophilic and cellulolytic organism within the genus Hungateiclostridium.</title>
        <authorList>
            <person name="Rettenmaier R."/>
            <person name="Liebl W."/>
            <person name="Zverlov V."/>
        </authorList>
    </citation>
    <scope>NUCLEOTIDE SEQUENCE [LARGE SCALE GENOMIC DNA]</scope>
    <source>
        <strain evidence="18">N2K1</strain>
    </source>
</reference>
<accession>A0A4Q0I126</accession>
<dbReference type="UniPathway" id="UPA00034">
    <property type="reaction ID" value="UER00015"/>
</dbReference>
<evidence type="ECO:0000259" key="16">
    <source>
        <dbReference type="PROSITE" id="PS51671"/>
    </source>
</evidence>
<keyword evidence="10" id="KW-0220">Diaminopimelate biosynthesis</keyword>
<dbReference type="InterPro" id="IPR054352">
    <property type="entry name" value="ACT_Aspartokinase"/>
</dbReference>
<comment type="catalytic activity">
    <reaction evidence="12 14">
        <text>L-aspartate + ATP = 4-phospho-L-aspartate + ADP</text>
        <dbReference type="Rhea" id="RHEA:23776"/>
        <dbReference type="ChEBI" id="CHEBI:29991"/>
        <dbReference type="ChEBI" id="CHEBI:30616"/>
        <dbReference type="ChEBI" id="CHEBI:57535"/>
        <dbReference type="ChEBI" id="CHEBI:456216"/>
        <dbReference type="EC" id="2.7.2.4"/>
    </reaction>
</comment>
<dbReference type="PANTHER" id="PTHR21499">
    <property type="entry name" value="ASPARTATE KINASE"/>
    <property type="match status" value="1"/>
</dbReference>
<dbReference type="PANTHER" id="PTHR21499:SF67">
    <property type="entry name" value="ASPARTOKINASE 3"/>
    <property type="match status" value="1"/>
</dbReference>
<evidence type="ECO:0000256" key="7">
    <source>
        <dbReference type="ARBA" id="ARBA00022741"/>
    </source>
</evidence>
<gene>
    <name evidence="17" type="ORF">EFD62_15825</name>
</gene>
<dbReference type="UniPathway" id="UPA00051">
    <property type="reaction ID" value="UER00462"/>
</dbReference>
<dbReference type="InterPro" id="IPR001048">
    <property type="entry name" value="Asp/Glu/Uridylate_kinase"/>
</dbReference>
<dbReference type="InterPro" id="IPR002912">
    <property type="entry name" value="ACT_dom"/>
</dbReference>
<comment type="caution">
    <text evidence="17">The sequence shown here is derived from an EMBL/GenBank/DDBJ whole genome shotgun (WGS) entry which is preliminary data.</text>
</comment>
<name>A0A4Q0I126_9FIRM</name>
<keyword evidence="15" id="KW-0028">Amino-acid biosynthesis</keyword>
<proteinExistence type="inferred from homology"/>
<dbReference type="Proteomes" id="UP000289166">
    <property type="component" value="Unassembled WGS sequence"/>
</dbReference>
<evidence type="ECO:0000313" key="18">
    <source>
        <dbReference type="Proteomes" id="UP000289166"/>
    </source>
</evidence>
<feature type="binding site" evidence="13">
    <location>
        <position position="49"/>
    </location>
    <ligand>
        <name>substrate</name>
    </ligand>
</feature>
<dbReference type="Gene3D" id="3.30.2130.10">
    <property type="entry name" value="VC0802-like"/>
    <property type="match status" value="1"/>
</dbReference>
<evidence type="ECO:0000256" key="5">
    <source>
        <dbReference type="ARBA" id="ARBA00010122"/>
    </source>
</evidence>
<dbReference type="GO" id="GO:0005829">
    <property type="term" value="C:cytosol"/>
    <property type="evidence" value="ECO:0007669"/>
    <property type="project" value="TreeGrafter"/>
</dbReference>
<evidence type="ECO:0000313" key="17">
    <source>
        <dbReference type="EMBL" id="RXE57761.1"/>
    </source>
</evidence>
<evidence type="ECO:0000256" key="15">
    <source>
        <dbReference type="RuleBase" id="RU004249"/>
    </source>
</evidence>
<dbReference type="PIRSF" id="PIRSF000726">
    <property type="entry name" value="Asp_kin"/>
    <property type="match status" value="1"/>
</dbReference>
<dbReference type="InterPro" id="IPR001341">
    <property type="entry name" value="Asp_kinase"/>
</dbReference>
<comment type="similarity">
    <text evidence="5 14">Belongs to the aspartokinase family.</text>
</comment>
<evidence type="ECO:0000256" key="13">
    <source>
        <dbReference type="PIRSR" id="PIRSR000726-1"/>
    </source>
</evidence>
<keyword evidence="7 13" id="KW-0547">Nucleotide-binding</keyword>
<keyword evidence="6 14" id="KW-0808">Transferase</keyword>
<dbReference type="NCBIfam" id="NF006540">
    <property type="entry name" value="PRK09034.1"/>
    <property type="match status" value="1"/>
</dbReference>
<dbReference type="RefSeq" id="WP_069194466.1">
    <property type="nucleotide sequence ID" value="NZ_RLII01000037.1"/>
</dbReference>
<dbReference type="InterPro" id="IPR036393">
    <property type="entry name" value="AceGlu_kinase-like_sf"/>
</dbReference>
<dbReference type="GO" id="GO:0019877">
    <property type="term" value="P:diaminopimelate biosynthetic process"/>
    <property type="evidence" value="ECO:0007669"/>
    <property type="project" value="UniProtKB-KW"/>
</dbReference>
<dbReference type="EC" id="2.7.2.4" evidence="14"/>
<comment type="function">
    <text evidence="1">Catalyzes the phosphorylation of the beta-carboxyl group of aspartic acid with ATP to yield 4-phospho-L-aspartate, which is involved in the branched biosynthetic pathway leading to the biosynthesis of amino acids threonine, isoleucine and methionine.</text>
</comment>
<keyword evidence="8 14" id="KW-0418">Kinase</keyword>
<dbReference type="InterPro" id="IPR045865">
    <property type="entry name" value="ACT-like_dom_sf"/>
</dbReference>
<keyword evidence="18" id="KW-1185">Reference proteome</keyword>
<feature type="binding site" evidence="13">
    <location>
        <begin position="219"/>
        <end position="220"/>
    </location>
    <ligand>
        <name>ATP</name>
        <dbReference type="ChEBI" id="CHEBI:30616"/>
    </ligand>
</feature>
<evidence type="ECO:0000256" key="3">
    <source>
        <dbReference type="ARBA" id="ARBA00004986"/>
    </source>
</evidence>
<dbReference type="PROSITE" id="PS00324">
    <property type="entry name" value="ASPARTOKINASE"/>
    <property type="match status" value="1"/>
</dbReference>
<comment type="pathway">
    <text evidence="2 15">Amino-acid biosynthesis; L-lysine biosynthesis via DAP pathway; (S)-tetrahydrodipicolinate from L-aspartate: step 1/4.</text>
</comment>
<dbReference type="GO" id="GO:0009088">
    <property type="term" value="P:threonine biosynthetic process"/>
    <property type="evidence" value="ECO:0007669"/>
    <property type="project" value="UniProtKB-UniPathway"/>
</dbReference>
<organism evidence="17 18">
    <name type="scientific">Acetivibrio mesophilus</name>
    <dbReference type="NCBI Taxonomy" id="2487273"/>
    <lineage>
        <taxon>Bacteria</taxon>
        <taxon>Bacillati</taxon>
        <taxon>Bacillota</taxon>
        <taxon>Clostridia</taxon>
        <taxon>Eubacteriales</taxon>
        <taxon>Oscillospiraceae</taxon>
        <taxon>Acetivibrio</taxon>
    </lineage>
</organism>
<evidence type="ECO:0000256" key="8">
    <source>
        <dbReference type="ARBA" id="ARBA00022777"/>
    </source>
</evidence>
<protein>
    <recommendedName>
        <fullName evidence="14">Aspartokinase</fullName>
        <ecNumber evidence="14">2.7.2.4</ecNumber>
    </recommendedName>
</protein>
<dbReference type="GO" id="GO:0005524">
    <property type="term" value="F:ATP binding"/>
    <property type="evidence" value="ECO:0007669"/>
    <property type="project" value="UniProtKB-KW"/>
</dbReference>
<evidence type="ECO:0000256" key="2">
    <source>
        <dbReference type="ARBA" id="ARBA00004766"/>
    </source>
</evidence>
<dbReference type="Pfam" id="PF22468">
    <property type="entry name" value="ACT_9"/>
    <property type="match status" value="1"/>
</dbReference>
<dbReference type="OrthoDB" id="9799110at2"/>
<dbReference type="Pfam" id="PF00696">
    <property type="entry name" value="AA_kinase"/>
    <property type="match status" value="1"/>
</dbReference>
<feature type="binding site" evidence="13">
    <location>
        <begin position="5"/>
        <end position="8"/>
    </location>
    <ligand>
        <name>ATP</name>
        <dbReference type="ChEBI" id="CHEBI:30616"/>
    </ligand>
</feature>
<dbReference type="GO" id="GO:0009089">
    <property type="term" value="P:lysine biosynthetic process via diaminopimelate"/>
    <property type="evidence" value="ECO:0007669"/>
    <property type="project" value="UniProtKB-UniPathway"/>
</dbReference>
<dbReference type="GO" id="GO:0009090">
    <property type="term" value="P:homoserine biosynthetic process"/>
    <property type="evidence" value="ECO:0007669"/>
    <property type="project" value="TreeGrafter"/>
</dbReference>
<dbReference type="NCBIfam" id="TIGR00657">
    <property type="entry name" value="asp_kinases"/>
    <property type="match status" value="1"/>
</dbReference>
<dbReference type="SUPFAM" id="SSF55021">
    <property type="entry name" value="ACT-like"/>
    <property type="match status" value="2"/>
</dbReference>
<dbReference type="InterPro" id="IPR018042">
    <property type="entry name" value="Aspartate_kinase_CS"/>
</dbReference>